<keyword evidence="6" id="KW-1185">Reference proteome</keyword>
<dbReference type="GO" id="GO:0016020">
    <property type="term" value="C:membrane"/>
    <property type="evidence" value="ECO:0007669"/>
    <property type="project" value="UniProtKB-SubCell"/>
</dbReference>
<dbReference type="Proteomes" id="UP000215914">
    <property type="component" value="Chromosome 4"/>
</dbReference>
<evidence type="ECO:0000313" key="4">
    <source>
        <dbReference type="EMBL" id="KAF5771461.1"/>
    </source>
</evidence>
<dbReference type="PANTHER" id="PTHR22814:SF305">
    <property type="entry name" value="HEAVY METAL TRANSPORT_DETOXIFICATION SUPERFAMILY PROTEIN"/>
    <property type="match status" value="1"/>
</dbReference>
<dbReference type="InterPro" id="IPR006121">
    <property type="entry name" value="HMA_dom"/>
</dbReference>
<dbReference type="Gramene" id="mRNA:HanXRQr2_Chr14g0670851">
    <property type="protein sequence ID" value="mRNA:HanXRQr2_Chr14g0670851"/>
    <property type="gene ID" value="HanXRQr2_Chr14g0670851"/>
</dbReference>
<evidence type="ECO:0000256" key="1">
    <source>
        <dbReference type="ARBA" id="ARBA00004170"/>
    </source>
</evidence>
<dbReference type="AlphaFoldDB" id="A0A251V1A5"/>
<evidence type="ECO:0000256" key="2">
    <source>
        <dbReference type="ARBA" id="ARBA00022723"/>
    </source>
</evidence>
<evidence type="ECO:0000313" key="6">
    <source>
        <dbReference type="Proteomes" id="UP000215914"/>
    </source>
</evidence>
<name>A0A251V1A5_HELAN</name>
<dbReference type="EMBL" id="MNCJ02000329">
    <property type="protein sequence ID" value="KAF5771461.1"/>
    <property type="molecule type" value="Genomic_DNA"/>
</dbReference>
<sequence length="124" mass="14322">MEMQVMVAKEVEAQFVELMVPLYSYGCGKKIKKALAHFKGIYSVNVDYKQQKVMVWGICNKNEVLSAVRTKRKGARFWNQLEDDLQEDSPSLRRCRSIKGAPFGPLSLNWKAAWKKVFNRSNSF</sequence>
<dbReference type="PANTHER" id="PTHR22814">
    <property type="entry name" value="COPPER TRANSPORT PROTEIN ATOX1-RELATED"/>
    <property type="match status" value="1"/>
</dbReference>
<dbReference type="Pfam" id="PF00403">
    <property type="entry name" value="HMA"/>
    <property type="match status" value="1"/>
</dbReference>
<dbReference type="PROSITE" id="PS50846">
    <property type="entry name" value="HMA_2"/>
    <property type="match status" value="1"/>
</dbReference>
<dbReference type="GO" id="GO:0009626">
    <property type="term" value="P:plant-type hypersensitive response"/>
    <property type="evidence" value="ECO:0007669"/>
    <property type="project" value="UniProtKB-KW"/>
</dbReference>
<dbReference type="Gene3D" id="3.30.70.100">
    <property type="match status" value="1"/>
</dbReference>
<dbReference type="GO" id="GO:0046872">
    <property type="term" value="F:metal ion binding"/>
    <property type="evidence" value="ECO:0007669"/>
    <property type="project" value="UniProtKB-KW"/>
</dbReference>
<reference evidence="5" key="2">
    <citation type="submission" date="2017-02" db="EMBL/GenBank/DDBJ databases">
        <title>Sunflower complete genome.</title>
        <authorList>
            <person name="Langlade N."/>
            <person name="Munos S."/>
        </authorList>
    </citation>
    <scope>NUCLEOTIDE SEQUENCE [LARGE SCALE GENOMIC DNA]</scope>
    <source>
        <tissue evidence="5">Leaves</tissue>
    </source>
</reference>
<protein>
    <submittedName>
        <fullName evidence="4">Heavy metal-associated domain, HMA, heavy metal-associated domain superfamily</fullName>
    </submittedName>
    <submittedName>
        <fullName evidence="5">Putative heavy metal transport/detoxification superfamily protein</fullName>
    </submittedName>
</protein>
<keyword evidence="2" id="KW-0479">Metal-binding</keyword>
<dbReference type="CDD" id="cd00371">
    <property type="entry name" value="HMA"/>
    <property type="match status" value="1"/>
</dbReference>
<dbReference type="InterPro" id="IPR036163">
    <property type="entry name" value="HMA_dom_sf"/>
</dbReference>
<proteinExistence type="predicted"/>
<organism evidence="5 6">
    <name type="scientific">Helianthus annuus</name>
    <name type="common">Common sunflower</name>
    <dbReference type="NCBI Taxonomy" id="4232"/>
    <lineage>
        <taxon>Eukaryota</taxon>
        <taxon>Viridiplantae</taxon>
        <taxon>Streptophyta</taxon>
        <taxon>Embryophyta</taxon>
        <taxon>Tracheophyta</taxon>
        <taxon>Spermatophyta</taxon>
        <taxon>Magnoliopsida</taxon>
        <taxon>eudicotyledons</taxon>
        <taxon>Gunneridae</taxon>
        <taxon>Pentapetalae</taxon>
        <taxon>asterids</taxon>
        <taxon>campanulids</taxon>
        <taxon>Asterales</taxon>
        <taxon>Asteraceae</taxon>
        <taxon>Asteroideae</taxon>
        <taxon>Heliantheae alliance</taxon>
        <taxon>Heliantheae</taxon>
        <taxon>Helianthus</taxon>
    </lineage>
</organism>
<dbReference type="SUPFAM" id="SSF55008">
    <property type="entry name" value="HMA, heavy metal-associated domain"/>
    <property type="match status" value="1"/>
</dbReference>
<gene>
    <name evidence="5" type="ORF">HannXRQ_Chr04g0117921</name>
    <name evidence="4" type="ORF">HanXRQr2_Chr14g0670851</name>
</gene>
<reference evidence="4" key="3">
    <citation type="submission" date="2020-06" db="EMBL/GenBank/DDBJ databases">
        <title>Helianthus annuus Genome sequencing and assembly Release 2.</title>
        <authorList>
            <person name="Gouzy J."/>
            <person name="Langlade N."/>
            <person name="Munos S."/>
        </authorList>
    </citation>
    <scope>NUCLEOTIDE SEQUENCE</scope>
    <source>
        <tissue evidence="4">Leaves</tissue>
    </source>
</reference>
<dbReference type="InParanoid" id="A0A251V1A5"/>
<comment type="subcellular location">
    <subcellularLocation>
        <location evidence="1">Membrane</location>
        <topology evidence="1">Peripheral membrane protein</topology>
    </subcellularLocation>
</comment>
<feature type="domain" description="HMA" evidence="3">
    <location>
        <begin position="13"/>
        <end position="76"/>
    </location>
</feature>
<accession>A0A251V1A5</accession>
<evidence type="ECO:0000259" key="3">
    <source>
        <dbReference type="PROSITE" id="PS50846"/>
    </source>
</evidence>
<reference evidence="4 6" key="1">
    <citation type="journal article" date="2017" name="Nature">
        <title>The sunflower genome provides insights into oil metabolism, flowering and Asterid evolution.</title>
        <authorList>
            <person name="Badouin H."/>
            <person name="Gouzy J."/>
            <person name="Grassa C.J."/>
            <person name="Murat F."/>
            <person name="Staton S.E."/>
            <person name="Cottret L."/>
            <person name="Lelandais-Briere C."/>
            <person name="Owens G.L."/>
            <person name="Carrere S."/>
            <person name="Mayjonade B."/>
            <person name="Legrand L."/>
            <person name="Gill N."/>
            <person name="Kane N.C."/>
            <person name="Bowers J.E."/>
            <person name="Hubner S."/>
            <person name="Bellec A."/>
            <person name="Berard A."/>
            <person name="Berges H."/>
            <person name="Blanchet N."/>
            <person name="Boniface M.C."/>
            <person name="Brunel D."/>
            <person name="Catrice O."/>
            <person name="Chaidir N."/>
            <person name="Claudel C."/>
            <person name="Donnadieu C."/>
            <person name="Faraut T."/>
            <person name="Fievet G."/>
            <person name="Helmstetter N."/>
            <person name="King M."/>
            <person name="Knapp S.J."/>
            <person name="Lai Z."/>
            <person name="Le Paslier M.C."/>
            <person name="Lippi Y."/>
            <person name="Lorenzon L."/>
            <person name="Mandel J.R."/>
            <person name="Marage G."/>
            <person name="Marchand G."/>
            <person name="Marquand E."/>
            <person name="Bret-Mestries E."/>
            <person name="Morien E."/>
            <person name="Nambeesan S."/>
            <person name="Nguyen T."/>
            <person name="Pegot-Espagnet P."/>
            <person name="Pouilly N."/>
            <person name="Raftis F."/>
            <person name="Sallet E."/>
            <person name="Schiex T."/>
            <person name="Thomas J."/>
            <person name="Vandecasteele C."/>
            <person name="Vares D."/>
            <person name="Vear F."/>
            <person name="Vautrin S."/>
            <person name="Crespi M."/>
            <person name="Mangin B."/>
            <person name="Burke J.M."/>
            <person name="Salse J."/>
            <person name="Munos S."/>
            <person name="Vincourt P."/>
            <person name="Rieseberg L.H."/>
            <person name="Langlade N.B."/>
        </authorList>
    </citation>
    <scope>NUCLEOTIDE SEQUENCE [LARGE SCALE GENOMIC DNA]</scope>
    <source>
        <strain evidence="6">cv. SF193</strain>
        <tissue evidence="4">Leaves</tissue>
    </source>
</reference>
<evidence type="ECO:0000313" key="5">
    <source>
        <dbReference type="EMBL" id="OTG29043.1"/>
    </source>
</evidence>
<dbReference type="OMA" id="NIVEAQY"/>
<dbReference type="EMBL" id="CM007893">
    <property type="protein sequence ID" value="OTG29043.1"/>
    <property type="molecule type" value="Genomic_DNA"/>
</dbReference>